<evidence type="ECO:0000313" key="1">
    <source>
        <dbReference type="EMBL" id="KAF4470786.1"/>
    </source>
</evidence>
<sequence>MDKLRESYGNQFSHIKSVIMTFTHWLRNDLLEQIHSLPGLLLVQIIFDEADTWRDLSQAEDEVLELLVKGKERELTFQIVDEGYEVVNEIKAGDEVVSDTEEEVEVVYLNKMLIL</sequence>
<name>A0A8H4LKC4_9HYPO</name>
<accession>A0A8H4LKC4</accession>
<proteinExistence type="predicted"/>
<keyword evidence="2" id="KW-1185">Reference proteome</keyword>
<gene>
    <name evidence="1" type="ORF">FALBO_2301</name>
</gene>
<dbReference type="EMBL" id="JAADYS010000293">
    <property type="protein sequence ID" value="KAF4470786.1"/>
    <property type="molecule type" value="Genomic_DNA"/>
</dbReference>
<evidence type="ECO:0000313" key="2">
    <source>
        <dbReference type="Proteomes" id="UP000554235"/>
    </source>
</evidence>
<comment type="caution">
    <text evidence="1">The sequence shown here is derived from an EMBL/GenBank/DDBJ whole genome shotgun (WGS) entry which is preliminary data.</text>
</comment>
<protein>
    <submittedName>
        <fullName evidence="1">Uncharacterized protein</fullName>
    </submittedName>
</protein>
<dbReference type="Proteomes" id="UP000554235">
    <property type="component" value="Unassembled WGS sequence"/>
</dbReference>
<reference evidence="1 2" key="1">
    <citation type="submission" date="2020-01" db="EMBL/GenBank/DDBJ databases">
        <title>Identification and distribution of gene clusters putatively required for synthesis of sphingolipid metabolism inhibitors in phylogenetically diverse species of the filamentous fungus Fusarium.</title>
        <authorList>
            <person name="Kim H.-S."/>
            <person name="Busman M."/>
            <person name="Brown D.W."/>
            <person name="Divon H."/>
            <person name="Uhlig S."/>
            <person name="Proctor R.H."/>
        </authorList>
    </citation>
    <scope>NUCLEOTIDE SEQUENCE [LARGE SCALE GENOMIC DNA]</scope>
    <source>
        <strain evidence="1 2">NRRL 20459</strain>
    </source>
</reference>
<dbReference type="AlphaFoldDB" id="A0A8H4LKC4"/>
<organism evidence="1 2">
    <name type="scientific">Fusarium albosuccineum</name>
    <dbReference type="NCBI Taxonomy" id="1237068"/>
    <lineage>
        <taxon>Eukaryota</taxon>
        <taxon>Fungi</taxon>
        <taxon>Dikarya</taxon>
        <taxon>Ascomycota</taxon>
        <taxon>Pezizomycotina</taxon>
        <taxon>Sordariomycetes</taxon>
        <taxon>Hypocreomycetidae</taxon>
        <taxon>Hypocreales</taxon>
        <taxon>Nectriaceae</taxon>
        <taxon>Fusarium</taxon>
        <taxon>Fusarium decemcellulare species complex</taxon>
    </lineage>
</organism>